<accession>A0A0A9H3A7</accession>
<protein>
    <submittedName>
        <fullName evidence="1">Uncharacterized protein</fullName>
    </submittedName>
</protein>
<dbReference type="EMBL" id="GBRH01167617">
    <property type="protein sequence ID" value="JAE30279.1"/>
    <property type="molecule type" value="Transcribed_RNA"/>
</dbReference>
<dbReference type="AlphaFoldDB" id="A0A0A9H3A7"/>
<name>A0A0A9H3A7_ARUDO</name>
<reference evidence="1" key="2">
    <citation type="journal article" date="2015" name="Data Brief">
        <title>Shoot transcriptome of the giant reed, Arundo donax.</title>
        <authorList>
            <person name="Barrero R.A."/>
            <person name="Guerrero F.D."/>
            <person name="Moolhuijzen P."/>
            <person name="Goolsby J.A."/>
            <person name="Tidwell J."/>
            <person name="Bellgard S.E."/>
            <person name="Bellgard M.I."/>
        </authorList>
    </citation>
    <scope>NUCLEOTIDE SEQUENCE</scope>
    <source>
        <tissue evidence="1">Shoot tissue taken approximately 20 cm above the soil surface</tissue>
    </source>
</reference>
<sequence length="18" mass="1849">MSSLASAGTCSCNFVSHF</sequence>
<proteinExistence type="predicted"/>
<organism evidence="1">
    <name type="scientific">Arundo donax</name>
    <name type="common">Giant reed</name>
    <name type="synonym">Donax arundinaceus</name>
    <dbReference type="NCBI Taxonomy" id="35708"/>
    <lineage>
        <taxon>Eukaryota</taxon>
        <taxon>Viridiplantae</taxon>
        <taxon>Streptophyta</taxon>
        <taxon>Embryophyta</taxon>
        <taxon>Tracheophyta</taxon>
        <taxon>Spermatophyta</taxon>
        <taxon>Magnoliopsida</taxon>
        <taxon>Liliopsida</taxon>
        <taxon>Poales</taxon>
        <taxon>Poaceae</taxon>
        <taxon>PACMAD clade</taxon>
        <taxon>Arundinoideae</taxon>
        <taxon>Arundineae</taxon>
        <taxon>Arundo</taxon>
    </lineage>
</organism>
<evidence type="ECO:0000313" key="1">
    <source>
        <dbReference type="EMBL" id="JAE30279.1"/>
    </source>
</evidence>
<reference evidence="1" key="1">
    <citation type="submission" date="2014-09" db="EMBL/GenBank/DDBJ databases">
        <authorList>
            <person name="Magalhaes I.L.F."/>
            <person name="Oliveira U."/>
            <person name="Santos F.R."/>
            <person name="Vidigal T.H.D.A."/>
            <person name="Brescovit A.D."/>
            <person name="Santos A.J."/>
        </authorList>
    </citation>
    <scope>NUCLEOTIDE SEQUENCE</scope>
    <source>
        <tissue evidence="1">Shoot tissue taken approximately 20 cm above the soil surface</tissue>
    </source>
</reference>